<accession>A0ABV2M9D5</accession>
<dbReference type="EMBL" id="JBEPMJ010000036">
    <property type="protein sequence ID" value="MET3752072.1"/>
    <property type="molecule type" value="Genomic_DNA"/>
</dbReference>
<evidence type="ECO:0000256" key="1">
    <source>
        <dbReference type="SAM" id="Phobius"/>
    </source>
</evidence>
<evidence type="ECO:0000313" key="2">
    <source>
        <dbReference type="EMBL" id="MET3752072.1"/>
    </source>
</evidence>
<dbReference type="Proteomes" id="UP001549106">
    <property type="component" value="Unassembled WGS sequence"/>
</dbReference>
<keyword evidence="1" id="KW-1133">Transmembrane helix</keyword>
<name>A0ABV2M9D5_9FIRM</name>
<protein>
    <submittedName>
        <fullName evidence="2">Uncharacterized protein</fullName>
    </submittedName>
</protein>
<feature type="transmembrane region" description="Helical" evidence="1">
    <location>
        <begin position="102"/>
        <end position="121"/>
    </location>
</feature>
<feature type="transmembrane region" description="Helical" evidence="1">
    <location>
        <begin position="44"/>
        <end position="65"/>
    </location>
</feature>
<feature type="transmembrane region" description="Helical" evidence="1">
    <location>
        <begin position="20"/>
        <end position="37"/>
    </location>
</feature>
<dbReference type="RefSeq" id="WP_257465489.1">
    <property type="nucleotide sequence ID" value="NZ_BAABXP010000002.1"/>
</dbReference>
<proteinExistence type="predicted"/>
<reference evidence="2 3" key="1">
    <citation type="submission" date="2024-06" db="EMBL/GenBank/DDBJ databases">
        <title>Genomic Encyclopedia of Type Strains, Phase IV (KMG-IV): sequencing the most valuable type-strain genomes for metagenomic binning, comparative biology and taxonomic classification.</title>
        <authorList>
            <person name="Goeker M."/>
        </authorList>
    </citation>
    <scope>NUCLEOTIDE SEQUENCE [LARGE SCALE GENOMIC DNA]</scope>
    <source>
        <strain evidence="2 3">DSM 29492</strain>
    </source>
</reference>
<feature type="transmembrane region" description="Helical" evidence="1">
    <location>
        <begin position="77"/>
        <end position="95"/>
    </location>
</feature>
<comment type="caution">
    <text evidence="2">The sequence shown here is derived from an EMBL/GenBank/DDBJ whole genome shotgun (WGS) entry which is preliminary data.</text>
</comment>
<organism evidence="2 3">
    <name type="scientific">Blautia caecimuris</name>
    <dbReference type="NCBI Taxonomy" id="1796615"/>
    <lineage>
        <taxon>Bacteria</taxon>
        <taxon>Bacillati</taxon>
        <taxon>Bacillota</taxon>
        <taxon>Clostridia</taxon>
        <taxon>Lachnospirales</taxon>
        <taxon>Lachnospiraceae</taxon>
        <taxon>Blautia</taxon>
    </lineage>
</organism>
<keyword evidence="1" id="KW-0472">Membrane</keyword>
<keyword evidence="1" id="KW-0812">Transmembrane</keyword>
<sequence>MKEVLKQSVNFWQSYWGDSLMPWLLLAAVFFLVIFRRKKKSTKYLLFYLFLVLALFFCPPAARIIQKCIGSSVYWRVLWLLPVVPVIAVAMTEFLKERKGILQFLLVIAAAGAVAVCGKGICQAGNYKLVHNYQQVPDEVAAICEMVKQDAKDSEFLLAADNYIGPYVRVYDPSIYMLFNREGRGGAGEGVRQLYLEINAPVFNYSNIASAGKRLFCNYLVVKIPDKQQKSELELYGYQEVGTAGSYALYRLGDSADAVRNPILDRWDWR</sequence>
<keyword evidence="3" id="KW-1185">Reference proteome</keyword>
<evidence type="ECO:0000313" key="3">
    <source>
        <dbReference type="Proteomes" id="UP001549106"/>
    </source>
</evidence>
<gene>
    <name evidence="2" type="ORF">ABID24_003334</name>
</gene>